<keyword evidence="3" id="KW-1185">Reference proteome</keyword>
<proteinExistence type="predicted"/>
<dbReference type="AlphaFoldDB" id="A0A165FCP5"/>
<protein>
    <submittedName>
        <fullName evidence="2">Uncharacterized protein</fullName>
    </submittedName>
</protein>
<evidence type="ECO:0000256" key="1">
    <source>
        <dbReference type="SAM" id="MobiDB-lite"/>
    </source>
</evidence>
<accession>A0A165FCP5</accession>
<dbReference type="Proteomes" id="UP000077266">
    <property type="component" value="Unassembled WGS sequence"/>
</dbReference>
<name>A0A165FCP5_EXIGL</name>
<sequence length="87" mass="9315">MQQPVNSFQGVYAPSYAQAALGPAQHLSEAQHVFGRPYSHTTPFEPGRNHTLPTPTPDEGWRQDAPAKAPGVGDNKACVSARITSCN</sequence>
<dbReference type="InParanoid" id="A0A165FCP5"/>
<evidence type="ECO:0000313" key="2">
    <source>
        <dbReference type="EMBL" id="KZV88774.1"/>
    </source>
</evidence>
<evidence type="ECO:0000313" key="3">
    <source>
        <dbReference type="Proteomes" id="UP000077266"/>
    </source>
</evidence>
<organism evidence="2 3">
    <name type="scientific">Exidia glandulosa HHB12029</name>
    <dbReference type="NCBI Taxonomy" id="1314781"/>
    <lineage>
        <taxon>Eukaryota</taxon>
        <taxon>Fungi</taxon>
        <taxon>Dikarya</taxon>
        <taxon>Basidiomycota</taxon>
        <taxon>Agaricomycotina</taxon>
        <taxon>Agaricomycetes</taxon>
        <taxon>Auriculariales</taxon>
        <taxon>Exidiaceae</taxon>
        <taxon>Exidia</taxon>
    </lineage>
</organism>
<gene>
    <name evidence="2" type="ORF">EXIGLDRAFT_722227</name>
</gene>
<dbReference type="EMBL" id="KV426090">
    <property type="protein sequence ID" value="KZV88774.1"/>
    <property type="molecule type" value="Genomic_DNA"/>
</dbReference>
<feature type="region of interest" description="Disordered" evidence="1">
    <location>
        <begin position="31"/>
        <end position="74"/>
    </location>
</feature>
<reference evidence="2 3" key="1">
    <citation type="journal article" date="2016" name="Mol. Biol. Evol.">
        <title>Comparative Genomics of Early-Diverging Mushroom-Forming Fungi Provides Insights into the Origins of Lignocellulose Decay Capabilities.</title>
        <authorList>
            <person name="Nagy L.G."/>
            <person name="Riley R."/>
            <person name="Tritt A."/>
            <person name="Adam C."/>
            <person name="Daum C."/>
            <person name="Floudas D."/>
            <person name="Sun H."/>
            <person name="Yadav J.S."/>
            <person name="Pangilinan J."/>
            <person name="Larsson K.H."/>
            <person name="Matsuura K."/>
            <person name="Barry K."/>
            <person name="Labutti K."/>
            <person name="Kuo R."/>
            <person name="Ohm R.A."/>
            <person name="Bhattacharya S.S."/>
            <person name="Shirouzu T."/>
            <person name="Yoshinaga Y."/>
            <person name="Martin F.M."/>
            <person name="Grigoriev I.V."/>
            <person name="Hibbett D.S."/>
        </authorList>
    </citation>
    <scope>NUCLEOTIDE SEQUENCE [LARGE SCALE GENOMIC DNA]</scope>
    <source>
        <strain evidence="2 3">HHB12029</strain>
    </source>
</reference>